<dbReference type="PANTHER" id="PTHR19134">
    <property type="entry name" value="RECEPTOR-TYPE TYROSINE-PROTEIN PHOSPHATASE"/>
    <property type="match status" value="1"/>
</dbReference>
<accession>A0A0M3IWC4</accession>
<dbReference type="AlphaFoldDB" id="A0A0M3IWC4"/>
<name>A0A0M3IWC4_ASCLU</name>
<dbReference type="PROSITE" id="PS50055">
    <property type="entry name" value="TYR_PHOSPHATASE_PTP"/>
    <property type="match status" value="1"/>
</dbReference>
<evidence type="ECO:0000259" key="1">
    <source>
        <dbReference type="PROSITE" id="PS50055"/>
    </source>
</evidence>
<proteinExistence type="predicted"/>
<dbReference type="InterPro" id="IPR000242">
    <property type="entry name" value="PTP_cat"/>
</dbReference>
<protein>
    <submittedName>
        <fullName evidence="3">Tyrosine-protein phosphatase domain-containing protein</fullName>
    </submittedName>
</protein>
<dbReference type="Proteomes" id="UP000036681">
    <property type="component" value="Unplaced"/>
</dbReference>
<dbReference type="PANTHER" id="PTHR19134:SF543">
    <property type="entry name" value="PROTEIN-TYROSINE-PHOSPHATASE"/>
    <property type="match status" value="1"/>
</dbReference>
<dbReference type="InterPro" id="IPR029021">
    <property type="entry name" value="Prot-tyrosine_phosphatase-like"/>
</dbReference>
<organism evidence="2 3">
    <name type="scientific">Ascaris lumbricoides</name>
    <name type="common">Giant roundworm</name>
    <dbReference type="NCBI Taxonomy" id="6252"/>
    <lineage>
        <taxon>Eukaryota</taxon>
        <taxon>Metazoa</taxon>
        <taxon>Ecdysozoa</taxon>
        <taxon>Nematoda</taxon>
        <taxon>Chromadorea</taxon>
        <taxon>Rhabditida</taxon>
        <taxon>Spirurina</taxon>
        <taxon>Ascaridomorpha</taxon>
        <taxon>Ascaridoidea</taxon>
        <taxon>Ascarididae</taxon>
        <taxon>Ascaris</taxon>
    </lineage>
</organism>
<evidence type="ECO:0000313" key="2">
    <source>
        <dbReference type="Proteomes" id="UP000036681"/>
    </source>
</evidence>
<dbReference type="Pfam" id="PF00102">
    <property type="entry name" value="Y_phosphatase"/>
    <property type="match status" value="1"/>
</dbReference>
<dbReference type="GO" id="GO:0004725">
    <property type="term" value="F:protein tyrosine phosphatase activity"/>
    <property type="evidence" value="ECO:0007669"/>
    <property type="project" value="InterPro"/>
</dbReference>
<dbReference type="CDD" id="cd00047">
    <property type="entry name" value="PTPc"/>
    <property type="match status" value="1"/>
</dbReference>
<dbReference type="WBParaSite" id="ALUE_0002305201-mRNA-1">
    <property type="protein sequence ID" value="ALUE_0002305201-mRNA-1"/>
    <property type="gene ID" value="ALUE_0002305201"/>
</dbReference>
<dbReference type="SMART" id="SM00194">
    <property type="entry name" value="PTPc"/>
    <property type="match status" value="1"/>
</dbReference>
<evidence type="ECO:0000313" key="3">
    <source>
        <dbReference type="WBParaSite" id="ALUE_0002305201-mRNA-1"/>
    </source>
</evidence>
<feature type="domain" description="Tyrosine-protein phosphatase" evidence="1">
    <location>
        <begin position="8"/>
        <end position="172"/>
    </location>
</feature>
<dbReference type="InterPro" id="IPR050348">
    <property type="entry name" value="Protein-Tyr_Phosphatase"/>
</dbReference>
<dbReference type="Gene3D" id="3.90.190.10">
    <property type="entry name" value="Protein tyrosine phosphatase superfamily"/>
    <property type="match status" value="1"/>
</dbReference>
<reference evidence="3" key="1">
    <citation type="submission" date="2017-02" db="UniProtKB">
        <authorList>
            <consortium name="WormBaseParasite"/>
        </authorList>
    </citation>
    <scope>IDENTIFICATION</scope>
</reference>
<sequence length="172" mass="19918">LPCRALPNLVSFLNAWCLDDKNRVKLSRRKSSEVNATEDDEGYINASYVVMPPADAKYIAAQAPLSTTLNDWLKMIYENNVAVIVMLCKLVELGKAKCERYWPEEVGNECTFGEVVVCLEEEKHYDEFCSRRLRIRWSDGEQRIVQQLHYSEWPDHGCPTSEDHVLEMIELF</sequence>
<dbReference type="SUPFAM" id="SSF52799">
    <property type="entry name" value="(Phosphotyrosine protein) phosphatases II"/>
    <property type="match status" value="1"/>
</dbReference>
<dbReference type="PRINTS" id="PR00700">
    <property type="entry name" value="PRTYPHPHTASE"/>
</dbReference>
<keyword evidence="2" id="KW-1185">Reference proteome</keyword>